<name>A0A4R0PAY6_9HYPH</name>
<keyword evidence="1" id="KW-0812">Transmembrane</keyword>
<dbReference type="Proteomes" id="UP000291301">
    <property type="component" value="Unassembled WGS sequence"/>
</dbReference>
<feature type="transmembrane region" description="Helical" evidence="1">
    <location>
        <begin position="12"/>
        <end position="31"/>
    </location>
</feature>
<evidence type="ECO:0000256" key="1">
    <source>
        <dbReference type="SAM" id="Phobius"/>
    </source>
</evidence>
<accession>A0A4R0PAY6</accession>
<evidence type="ECO:0000313" key="3">
    <source>
        <dbReference type="Proteomes" id="UP000291301"/>
    </source>
</evidence>
<gene>
    <name evidence="2" type="ORF">E0D97_13695</name>
</gene>
<protein>
    <submittedName>
        <fullName evidence="2">Uncharacterized protein</fullName>
    </submittedName>
</protein>
<feature type="transmembrane region" description="Helical" evidence="1">
    <location>
        <begin position="43"/>
        <end position="66"/>
    </location>
</feature>
<dbReference type="AlphaFoldDB" id="A0A4R0PAY6"/>
<reference evidence="2 3" key="1">
    <citation type="journal article" date="2015" name="Antonie Van Leeuwenhoek">
        <title>Oricola cellulosilytica gen. nov., sp. nov., a cellulose-degrading bacterium of the family Phyllobacteriaceae isolated from surface seashore water, and emended descriptions of Mesorhizobium loti and Phyllobacterium myrsinacearum.</title>
        <authorList>
            <person name="Hameed A."/>
            <person name="Shahina M."/>
            <person name="Lai W.A."/>
            <person name="Lin S.Y."/>
            <person name="Young L.S."/>
            <person name="Liu Y.C."/>
            <person name="Hsu Y.H."/>
            <person name="Young C.C."/>
        </authorList>
    </citation>
    <scope>NUCLEOTIDE SEQUENCE [LARGE SCALE GENOMIC DNA]</scope>
    <source>
        <strain evidence="2 3">KCTC 52183</strain>
    </source>
</reference>
<sequence>MRFSRFLAELLETINPGLALIIVAGGAYLGYRQAYQVGENLTFGAGLGLVAGLVVAALVCGLIANLSLIEQHLALMADDIEEMRARDAGELDGDPDA</sequence>
<keyword evidence="3" id="KW-1185">Reference proteome</keyword>
<organism evidence="2 3">
    <name type="scientific">Oricola cellulosilytica</name>
    <dbReference type="NCBI Taxonomy" id="1429082"/>
    <lineage>
        <taxon>Bacteria</taxon>
        <taxon>Pseudomonadati</taxon>
        <taxon>Pseudomonadota</taxon>
        <taxon>Alphaproteobacteria</taxon>
        <taxon>Hyphomicrobiales</taxon>
        <taxon>Ahrensiaceae</taxon>
        <taxon>Oricola</taxon>
    </lineage>
</organism>
<keyword evidence="1" id="KW-0472">Membrane</keyword>
<evidence type="ECO:0000313" key="2">
    <source>
        <dbReference type="EMBL" id="TCD13064.1"/>
    </source>
</evidence>
<dbReference type="EMBL" id="SJST01000006">
    <property type="protein sequence ID" value="TCD13064.1"/>
    <property type="molecule type" value="Genomic_DNA"/>
</dbReference>
<dbReference type="OrthoDB" id="8481576at2"/>
<proteinExistence type="predicted"/>
<comment type="caution">
    <text evidence="2">The sequence shown here is derived from an EMBL/GenBank/DDBJ whole genome shotgun (WGS) entry which is preliminary data.</text>
</comment>
<dbReference type="RefSeq" id="WP_131569905.1">
    <property type="nucleotide sequence ID" value="NZ_JAINFK010000005.1"/>
</dbReference>
<keyword evidence="1" id="KW-1133">Transmembrane helix</keyword>